<dbReference type="Pfam" id="PF07679">
    <property type="entry name" value="I-set"/>
    <property type="match status" value="2"/>
</dbReference>
<dbReference type="Gene3D" id="2.60.40.10">
    <property type="entry name" value="Immunoglobulins"/>
    <property type="match status" value="10"/>
</dbReference>
<evidence type="ECO:0000256" key="1">
    <source>
        <dbReference type="ARBA" id="ARBA00004609"/>
    </source>
</evidence>
<keyword evidence="10" id="KW-0325">Glycoprotein</keyword>
<dbReference type="SUPFAM" id="SSF48726">
    <property type="entry name" value="Immunoglobulin"/>
    <property type="match status" value="6"/>
</dbReference>
<dbReference type="InterPro" id="IPR003598">
    <property type="entry name" value="Ig_sub2"/>
</dbReference>
<feature type="chain" id="PRO_5044709387" evidence="14">
    <location>
        <begin position="19"/>
        <end position="1032"/>
    </location>
</feature>
<dbReference type="InterPro" id="IPR013098">
    <property type="entry name" value="Ig_I-set"/>
</dbReference>
<dbReference type="FunFam" id="2.60.40.10:FF:000005">
    <property type="entry name" value="Neuronal cell adhesion molecule"/>
    <property type="match status" value="1"/>
</dbReference>
<dbReference type="InterPro" id="IPR007110">
    <property type="entry name" value="Ig-like_dom"/>
</dbReference>
<dbReference type="Pfam" id="PF13927">
    <property type="entry name" value="Ig_3"/>
    <property type="match status" value="4"/>
</dbReference>
<comment type="subcellular location">
    <subcellularLocation>
        <location evidence="1">Cell membrane</location>
        <topology evidence="1">Lipid-anchor</topology>
        <topology evidence="1">GPI-anchor</topology>
    </subcellularLocation>
</comment>
<feature type="domain" description="Fibronectin type-III" evidence="16">
    <location>
        <begin position="806"/>
        <end position="902"/>
    </location>
</feature>
<organism evidence="17 20">
    <name type="scientific">Petromyzon marinus</name>
    <name type="common">Sea lamprey</name>
    <dbReference type="NCBI Taxonomy" id="7757"/>
    <lineage>
        <taxon>Eukaryota</taxon>
        <taxon>Metazoa</taxon>
        <taxon>Chordata</taxon>
        <taxon>Craniata</taxon>
        <taxon>Vertebrata</taxon>
        <taxon>Cyclostomata</taxon>
        <taxon>Hyperoartia</taxon>
        <taxon>Petromyzontiformes</taxon>
        <taxon>Petromyzontidae</taxon>
        <taxon>Petromyzon</taxon>
    </lineage>
</organism>
<dbReference type="InterPro" id="IPR003599">
    <property type="entry name" value="Ig_sub"/>
</dbReference>
<dbReference type="SUPFAM" id="SSF49265">
    <property type="entry name" value="Fibronectin type III"/>
    <property type="match status" value="2"/>
</dbReference>
<dbReference type="Proteomes" id="UP001318040">
    <property type="component" value="Chromosome 36"/>
</dbReference>
<dbReference type="InterPro" id="IPR036179">
    <property type="entry name" value="Ig-like_dom_sf"/>
</dbReference>
<feature type="signal peptide" evidence="14">
    <location>
        <begin position="1"/>
        <end position="18"/>
    </location>
</feature>
<dbReference type="FunFam" id="2.60.40.10:FF:000047">
    <property type="entry name" value="Contactin 1"/>
    <property type="match status" value="1"/>
</dbReference>
<evidence type="ECO:0000259" key="16">
    <source>
        <dbReference type="PROSITE" id="PS50853"/>
    </source>
</evidence>
<dbReference type="InterPro" id="IPR013783">
    <property type="entry name" value="Ig-like_fold"/>
</dbReference>
<keyword evidence="5 14" id="KW-0732">Signal</keyword>
<sequence length="1032" mass="112994">MWLYEFAIVVAFAAYPAAEQTGEYGPLFLEEPEDVTYLVESSEKKVSFRCRASGHPPPLYRWLKNGTEVPITGHYSLAGGSLIVRNPSEGRDGGVFQCLVTNSVGSIISVEARLQFAYLESFRSKPRGTVAVRQGQGVVLICAPPPYSGELTFVWLFNEMYDYMRSDGRRFVSQVTGNLYIAKVEATDVGSYTCMVHNTVTNTRVASPPTPLLIKSGRSMGEYEPRIEVGFSPKTHTLLGHTVRLECFALGNPVPVISWRKIDGQLPSKAYLMEANAVLEIPNFQHEDGGNYECNAENVAGKNSAQGKITVYAPPHWIQPISNVEQGIGDKLSWDCKAGGKPPPTYRWLRNGVPLPSESRFSVMANGELILQELQPWDRGMYQCLAENKHGRIYSHGELRVKASAPDFRSNPLKRVTPAARGGQAVIKCEPKAWPRPSFTWTKGNAMVMDNERMSITQNGSLWIRSVTDEDAGTYTCTVENHLGSANSTGRLILKESTRITVVPSLKMVSVGESIVWPCQASHDPSLDIVFVWSLNGQRIDMEKDAEHYQLLQGQRENVGDLMIKRLQLRHRGNYTCTAQTSVDNTSAWAMLMVRGPPGPPGAVVAEEATSTTVRLTWKRGSNNHSPIISYKIQARAPVASTGWLNVHTSPDIISGDSEQATVVGLTPWMDYEFTVLAINALGESEASRPSRMIKTQSAGPELAPERLGGGGGHQHELVITWQPVAPQFQYGPDVGYTLAFRENGTKAWRQVTIPKAESYRYVYRSDNLAPYAPFEVKIKMYNFNGEGPFSNNTIVYSAENAPKVAPSNVTARSLTSAEAEVSWRAPPLTSSTERITGYEIVYWKKFEGELTAESARTDGLESSAVLQSLTGSTDYQLVVKAYNSGGTGPPSHIAQLVTKKPPPSKPPKNIDLKQDGTKVTLHWDPVIAMENESAVTGYKVSYVSLDRGTDKAIITNGTGVEVVLPDGGVYSFEVQAQSDGGLGASSSQMKIPDRTGLKLGRGRNNSAGIDVWSVWGLISLGVLATGRNGLL</sequence>
<dbReference type="FunFam" id="2.60.40.10:FF:000035">
    <property type="entry name" value="Contactin 1"/>
    <property type="match status" value="1"/>
</dbReference>
<dbReference type="Pfam" id="PF00041">
    <property type="entry name" value="fn3"/>
    <property type="match status" value="3"/>
</dbReference>
<dbReference type="PROSITE" id="PS50835">
    <property type="entry name" value="IG_LIKE"/>
    <property type="match status" value="6"/>
</dbReference>
<name>A0AAJ7TSV3_PETMA</name>
<dbReference type="RefSeq" id="XP_032822390.1">
    <property type="nucleotide sequence ID" value="XM_032966499.1"/>
</dbReference>
<dbReference type="GO" id="GO:0098552">
    <property type="term" value="C:side of membrane"/>
    <property type="evidence" value="ECO:0007669"/>
    <property type="project" value="UniProtKB-KW"/>
</dbReference>
<reference evidence="18 19" key="1">
    <citation type="submission" date="2025-04" db="UniProtKB">
        <authorList>
            <consortium name="RefSeq"/>
        </authorList>
    </citation>
    <scope>IDENTIFICATION</scope>
    <source>
        <tissue evidence="18 19">Sperm</tissue>
    </source>
</reference>
<feature type="domain" description="Ig-like" evidence="15">
    <location>
        <begin position="406"/>
        <end position="493"/>
    </location>
</feature>
<feature type="domain" description="Ig-like" evidence="15">
    <location>
        <begin position="225"/>
        <end position="310"/>
    </location>
</feature>
<evidence type="ECO:0000259" key="15">
    <source>
        <dbReference type="PROSITE" id="PS50835"/>
    </source>
</evidence>
<keyword evidence="3" id="KW-1003">Cell membrane</keyword>
<gene>
    <name evidence="18 19 20" type="primary">LOC116949329</name>
</gene>
<dbReference type="FunFam" id="2.60.40.10:FF:000054">
    <property type="entry name" value="Contactin 1"/>
    <property type="match status" value="1"/>
</dbReference>
<protein>
    <submittedName>
        <fullName evidence="18 19">Contactin-4-like isoform X1</fullName>
    </submittedName>
</protein>
<proteinExistence type="inferred from homology"/>
<keyword evidence="17" id="KW-1185">Reference proteome</keyword>
<dbReference type="FunFam" id="2.60.40.10:FF:000052">
    <property type="entry name" value="Contactin 1"/>
    <property type="match status" value="1"/>
</dbReference>
<evidence type="ECO:0000313" key="19">
    <source>
        <dbReference type="RefSeq" id="XP_032822389.1"/>
    </source>
</evidence>
<accession>A0AAJ7TSV3</accession>
<comment type="similarity">
    <text evidence="2">Belongs to the immunoglobulin superfamily. Contactin family.</text>
</comment>
<feature type="domain" description="Fibronectin type-III" evidence="16">
    <location>
        <begin position="704"/>
        <end position="801"/>
    </location>
</feature>
<dbReference type="PROSITE" id="PS50853">
    <property type="entry name" value="FN3"/>
    <property type="match status" value="4"/>
</dbReference>
<comment type="subunit">
    <text evidence="13">Interacts with PTPRG.</text>
</comment>
<keyword evidence="9" id="KW-1015">Disulfide bond</keyword>
<dbReference type="KEGG" id="pmrn:116949329"/>
<dbReference type="InterPro" id="IPR036116">
    <property type="entry name" value="FN3_sf"/>
</dbReference>
<evidence type="ECO:0000256" key="4">
    <source>
        <dbReference type="ARBA" id="ARBA00022622"/>
    </source>
</evidence>
<dbReference type="InterPro" id="IPR003961">
    <property type="entry name" value="FN3_dom"/>
</dbReference>
<feature type="domain" description="Ig-like" evidence="15">
    <location>
        <begin position="498"/>
        <end position="587"/>
    </location>
</feature>
<keyword evidence="4" id="KW-0336">GPI-anchor</keyword>
<evidence type="ECO:0000256" key="8">
    <source>
        <dbReference type="ARBA" id="ARBA00023136"/>
    </source>
</evidence>
<dbReference type="GO" id="GO:0098632">
    <property type="term" value="F:cell-cell adhesion mediator activity"/>
    <property type="evidence" value="ECO:0007669"/>
    <property type="project" value="TreeGrafter"/>
</dbReference>
<dbReference type="RefSeq" id="XP_032822388.1">
    <property type="nucleotide sequence ID" value="XM_032966497.1"/>
</dbReference>
<evidence type="ECO:0000256" key="6">
    <source>
        <dbReference type="ARBA" id="ARBA00022737"/>
    </source>
</evidence>
<dbReference type="SMART" id="SM00409">
    <property type="entry name" value="IG"/>
    <property type="match status" value="6"/>
</dbReference>
<dbReference type="FunFam" id="2.60.40.10:FF:000044">
    <property type="entry name" value="Contactin 1"/>
    <property type="match status" value="1"/>
</dbReference>
<evidence type="ECO:0000256" key="13">
    <source>
        <dbReference type="ARBA" id="ARBA00038703"/>
    </source>
</evidence>
<dbReference type="PANTHER" id="PTHR44170:SF18">
    <property type="entry name" value="CONTACTIN 3B-RELATED"/>
    <property type="match status" value="1"/>
</dbReference>
<evidence type="ECO:0000256" key="14">
    <source>
        <dbReference type="SAM" id="SignalP"/>
    </source>
</evidence>
<dbReference type="SMART" id="SM00408">
    <property type="entry name" value="IGc2"/>
    <property type="match status" value="5"/>
</dbReference>
<dbReference type="AlphaFoldDB" id="A0AAJ7TSV3"/>
<feature type="domain" description="Ig-like" evidence="15">
    <location>
        <begin position="315"/>
        <end position="400"/>
    </location>
</feature>
<dbReference type="FunFam" id="2.60.40.10:FF:000028">
    <property type="entry name" value="Neuronal cell adhesion molecule"/>
    <property type="match status" value="1"/>
</dbReference>
<keyword evidence="7" id="KW-0130">Cell adhesion</keyword>
<feature type="domain" description="Fibronectin type-III" evidence="16">
    <location>
        <begin position="903"/>
        <end position="999"/>
    </location>
</feature>
<dbReference type="GO" id="GO:0005886">
    <property type="term" value="C:plasma membrane"/>
    <property type="evidence" value="ECO:0007669"/>
    <property type="project" value="UniProtKB-SubCell"/>
</dbReference>
<evidence type="ECO:0000256" key="7">
    <source>
        <dbReference type="ARBA" id="ARBA00022889"/>
    </source>
</evidence>
<dbReference type="FunFam" id="2.60.40.10:FF:000004">
    <property type="entry name" value="DCC isoform 1"/>
    <property type="match status" value="2"/>
</dbReference>
<keyword evidence="8" id="KW-0472">Membrane</keyword>
<dbReference type="GO" id="GO:0007420">
    <property type="term" value="P:brain development"/>
    <property type="evidence" value="ECO:0007669"/>
    <property type="project" value="TreeGrafter"/>
</dbReference>
<evidence type="ECO:0000256" key="3">
    <source>
        <dbReference type="ARBA" id="ARBA00022475"/>
    </source>
</evidence>
<feature type="domain" description="Ig-like" evidence="15">
    <location>
        <begin position="26"/>
        <end position="115"/>
    </location>
</feature>
<dbReference type="CDD" id="cd00063">
    <property type="entry name" value="FN3"/>
    <property type="match status" value="4"/>
</dbReference>
<dbReference type="SMART" id="SM00060">
    <property type="entry name" value="FN3"/>
    <property type="match status" value="4"/>
</dbReference>
<keyword evidence="11" id="KW-0449">Lipoprotein</keyword>
<evidence type="ECO:0000313" key="17">
    <source>
        <dbReference type="Proteomes" id="UP001318040"/>
    </source>
</evidence>
<keyword evidence="6" id="KW-0677">Repeat</keyword>
<evidence type="ECO:0000313" key="20">
    <source>
        <dbReference type="RefSeq" id="XP_032822390.1"/>
    </source>
</evidence>
<evidence type="ECO:0000256" key="9">
    <source>
        <dbReference type="ARBA" id="ARBA00023157"/>
    </source>
</evidence>
<keyword evidence="12" id="KW-0393">Immunoglobulin domain</keyword>
<evidence type="ECO:0000256" key="11">
    <source>
        <dbReference type="ARBA" id="ARBA00023288"/>
    </source>
</evidence>
<evidence type="ECO:0000256" key="10">
    <source>
        <dbReference type="ARBA" id="ARBA00023180"/>
    </source>
</evidence>
<dbReference type="GO" id="GO:0007411">
    <property type="term" value="P:axon guidance"/>
    <property type="evidence" value="ECO:0007669"/>
    <property type="project" value="TreeGrafter"/>
</dbReference>
<dbReference type="RefSeq" id="XP_032822389.1">
    <property type="nucleotide sequence ID" value="XM_032966498.1"/>
</dbReference>
<evidence type="ECO:0000256" key="2">
    <source>
        <dbReference type="ARBA" id="ARBA00009812"/>
    </source>
</evidence>
<evidence type="ECO:0000313" key="18">
    <source>
        <dbReference type="RefSeq" id="XP_032822388.1"/>
    </source>
</evidence>
<dbReference type="GO" id="GO:0030424">
    <property type="term" value="C:axon"/>
    <property type="evidence" value="ECO:0007669"/>
    <property type="project" value="TreeGrafter"/>
</dbReference>
<feature type="domain" description="Ig-like" evidence="15">
    <location>
        <begin position="120"/>
        <end position="206"/>
    </location>
</feature>
<dbReference type="GeneID" id="116949329"/>
<feature type="domain" description="Fibronectin type-III" evidence="16">
    <location>
        <begin position="600"/>
        <end position="699"/>
    </location>
</feature>
<evidence type="ECO:0000256" key="12">
    <source>
        <dbReference type="ARBA" id="ARBA00023319"/>
    </source>
</evidence>
<dbReference type="FunFam" id="2.60.40.10:FF:000064">
    <property type="entry name" value="Contactin 1"/>
    <property type="match status" value="1"/>
</dbReference>
<dbReference type="PANTHER" id="PTHR44170">
    <property type="entry name" value="PROTEIN SIDEKICK"/>
    <property type="match status" value="1"/>
</dbReference>
<evidence type="ECO:0000256" key="5">
    <source>
        <dbReference type="ARBA" id="ARBA00022729"/>
    </source>
</evidence>